<proteinExistence type="predicted"/>
<reference evidence="1 2" key="1">
    <citation type="submission" date="2015-04" db="EMBL/GenBank/DDBJ databases">
        <title>Complete genome sequence of Schizopora paradoxa KUC8140, a cosmopolitan wood degrader in East Asia.</title>
        <authorList>
            <consortium name="DOE Joint Genome Institute"/>
            <person name="Min B."/>
            <person name="Park H."/>
            <person name="Jang Y."/>
            <person name="Kim J.-J."/>
            <person name="Kim K.H."/>
            <person name="Pangilinan J."/>
            <person name="Lipzen A."/>
            <person name="Riley R."/>
            <person name="Grigoriev I.V."/>
            <person name="Spatafora J.W."/>
            <person name="Choi I.-G."/>
        </authorList>
    </citation>
    <scope>NUCLEOTIDE SEQUENCE [LARGE SCALE GENOMIC DNA]</scope>
    <source>
        <strain evidence="1 2">KUC8140</strain>
    </source>
</reference>
<name>A0A0H2R800_9AGAM</name>
<keyword evidence="2" id="KW-1185">Reference proteome</keyword>
<evidence type="ECO:0000313" key="2">
    <source>
        <dbReference type="Proteomes" id="UP000053477"/>
    </source>
</evidence>
<evidence type="ECO:0000313" key="1">
    <source>
        <dbReference type="EMBL" id="KLO07939.1"/>
    </source>
</evidence>
<sequence>MRTRQCALLWQLQSCQASATRACIESVGLVNYYLARLTVSPQGSDLPKHILLIHNLGPPSRSASCGPPRHSHVQDGRNIQWSPPPLVRQSGHVHFLSESLSRTRRSNA</sequence>
<organism evidence="1 2">
    <name type="scientific">Schizopora paradoxa</name>
    <dbReference type="NCBI Taxonomy" id="27342"/>
    <lineage>
        <taxon>Eukaryota</taxon>
        <taxon>Fungi</taxon>
        <taxon>Dikarya</taxon>
        <taxon>Basidiomycota</taxon>
        <taxon>Agaricomycotina</taxon>
        <taxon>Agaricomycetes</taxon>
        <taxon>Hymenochaetales</taxon>
        <taxon>Schizoporaceae</taxon>
        <taxon>Schizopora</taxon>
    </lineage>
</organism>
<dbReference type="AlphaFoldDB" id="A0A0H2R800"/>
<protein>
    <submittedName>
        <fullName evidence="1">Uncharacterized protein</fullName>
    </submittedName>
</protein>
<dbReference type="Proteomes" id="UP000053477">
    <property type="component" value="Unassembled WGS sequence"/>
</dbReference>
<accession>A0A0H2R800</accession>
<gene>
    <name evidence="1" type="ORF">SCHPADRAFT_626689</name>
</gene>
<dbReference type="InParanoid" id="A0A0H2R800"/>
<dbReference type="EMBL" id="KQ086113">
    <property type="protein sequence ID" value="KLO07939.1"/>
    <property type="molecule type" value="Genomic_DNA"/>
</dbReference>